<comment type="caution">
    <text evidence="2">The sequence shown here is derived from an EMBL/GenBank/DDBJ whole genome shotgun (WGS) entry which is preliminary data.</text>
</comment>
<keyword evidence="3" id="KW-1185">Reference proteome</keyword>
<evidence type="ECO:0000313" key="2">
    <source>
        <dbReference type="EMBL" id="GJE59638.1"/>
    </source>
</evidence>
<name>A0ABQ4TWK4_9HYPH</name>
<organism evidence="2 3">
    <name type="scientific">Methylobacterium trifolii</name>
    <dbReference type="NCBI Taxonomy" id="1003092"/>
    <lineage>
        <taxon>Bacteria</taxon>
        <taxon>Pseudomonadati</taxon>
        <taxon>Pseudomonadota</taxon>
        <taxon>Alphaproteobacteria</taxon>
        <taxon>Hyphomicrobiales</taxon>
        <taxon>Methylobacteriaceae</taxon>
        <taxon>Methylobacterium</taxon>
    </lineage>
</organism>
<keyword evidence="1" id="KW-0472">Membrane</keyword>
<evidence type="ECO:0000256" key="1">
    <source>
        <dbReference type="SAM" id="Phobius"/>
    </source>
</evidence>
<protein>
    <submittedName>
        <fullName evidence="2">Uncharacterized protein</fullName>
    </submittedName>
</protein>
<proteinExistence type="predicted"/>
<dbReference type="EMBL" id="BPRB01000087">
    <property type="protein sequence ID" value="GJE59638.1"/>
    <property type="molecule type" value="Genomic_DNA"/>
</dbReference>
<evidence type="ECO:0000313" key="3">
    <source>
        <dbReference type="Proteomes" id="UP001055057"/>
    </source>
</evidence>
<gene>
    <name evidence="2" type="ORF">MPOCJGCO_1735</name>
</gene>
<accession>A0ABQ4TWK4</accession>
<feature type="transmembrane region" description="Helical" evidence="1">
    <location>
        <begin position="30"/>
        <end position="48"/>
    </location>
</feature>
<reference evidence="2" key="1">
    <citation type="journal article" date="2021" name="Front. Microbiol.">
        <title>Comprehensive Comparative Genomics and Phenotyping of Methylobacterium Species.</title>
        <authorList>
            <person name="Alessa O."/>
            <person name="Ogura Y."/>
            <person name="Fujitani Y."/>
            <person name="Takami H."/>
            <person name="Hayashi T."/>
            <person name="Sahin N."/>
            <person name="Tani A."/>
        </authorList>
    </citation>
    <scope>NUCLEOTIDE SEQUENCE</scope>
    <source>
        <strain evidence="2">DSM 23632</strain>
    </source>
</reference>
<sequence>MNVPAALVVQSVPFAGLVLASDKARSGTFAILYCAAFGLLMSLVLLNGDDGSFSAMLSGFGQIE</sequence>
<keyword evidence="1" id="KW-1133">Transmembrane helix</keyword>
<dbReference type="Proteomes" id="UP001055057">
    <property type="component" value="Unassembled WGS sequence"/>
</dbReference>
<reference evidence="2" key="2">
    <citation type="submission" date="2021-08" db="EMBL/GenBank/DDBJ databases">
        <authorList>
            <person name="Tani A."/>
            <person name="Ola A."/>
            <person name="Ogura Y."/>
            <person name="Katsura K."/>
            <person name="Hayashi T."/>
        </authorList>
    </citation>
    <scope>NUCLEOTIDE SEQUENCE</scope>
    <source>
        <strain evidence="2">DSM 23632</strain>
    </source>
</reference>
<keyword evidence="1" id="KW-0812">Transmembrane</keyword>
<dbReference type="RefSeq" id="WP_238182208.1">
    <property type="nucleotide sequence ID" value="NZ_BPRB01000087.1"/>
</dbReference>